<evidence type="ECO:0000313" key="3">
    <source>
        <dbReference type="Proteomes" id="UP000324222"/>
    </source>
</evidence>
<organism evidence="2 3">
    <name type="scientific">Portunus trituberculatus</name>
    <name type="common">Swimming crab</name>
    <name type="synonym">Neptunus trituberculatus</name>
    <dbReference type="NCBI Taxonomy" id="210409"/>
    <lineage>
        <taxon>Eukaryota</taxon>
        <taxon>Metazoa</taxon>
        <taxon>Ecdysozoa</taxon>
        <taxon>Arthropoda</taxon>
        <taxon>Crustacea</taxon>
        <taxon>Multicrustacea</taxon>
        <taxon>Malacostraca</taxon>
        <taxon>Eumalacostraca</taxon>
        <taxon>Eucarida</taxon>
        <taxon>Decapoda</taxon>
        <taxon>Pleocyemata</taxon>
        <taxon>Brachyura</taxon>
        <taxon>Eubrachyura</taxon>
        <taxon>Portunoidea</taxon>
        <taxon>Portunidae</taxon>
        <taxon>Portuninae</taxon>
        <taxon>Portunus</taxon>
    </lineage>
</organism>
<accession>A0A5B7J009</accession>
<dbReference type="AlphaFoldDB" id="A0A5B7J009"/>
<keyword evidence="3" id="KW-1185">Reference proteome</keyword>
<feature type="region of interest" description="Disordered" evidence="1">
    <location>
        <begin position="62"/>
        <end position="109"/>
    </location>
</feature>
<feature type="compositionally biased region" description="Basic and acidic residues" evidence="1">
    <location>
        <begin position="96"/>
        <end position="109"/>
    </location>
</feature>
<gene>
    <name evidence="2" type="ORF">E2C01_083018</name>
</gene>
<name>A0A5B7J009_PORTR</name>
<evidence type="ECO:0000313" key="2">
    <source>
        <dbReference type="EMBL" id="MPC88125.1"/>
    </source>
</evidence>
<feature type="compositionally biased region" description="Basic and acidic residues" evidence="1">
    <location>
        <begin position="66"/>
        <end position="84"/>
    </location>
</feature>
<evidence type="ECO:0000256" key="1">
    <source>
        <dbReference type="SAM" id="MobiDB-lite"/>
    </source>
</evidence>
<feature type="region of interest" description="Disordered" evidence="1">
    <location>
        <begin position="1"/>
        <end position="46"/>
    </location>
</feature>
<dbReference type="Proteomes" id="UP000324222">
    <property type="component" value="Unassembled WGS sequence"/>
</dbReference>
<protein>
    <submittedName>
        <fullName evidence="2">Uncharacterized protein</fullName>
    </submittedName>
</protein>
<proteinExistence type="predicted"/>
<sequence>MPQQTFHSAHCHTSGSNPHYRHGKGDTHTLPRKAQPTTNHNKPFIPREMAILNVAFLTSQSRTRPRNIEAERTIRDMHLGEETAKAPTLFPPLTGRRKDAGHQSEKRQL</sequence>
<feature type="compositionally biased region" description="Polar residues" evidence="1">
    <location>
        <begin position="1"/>
        <end position="17"/>
    </location>
</feature>
<reference evidence="2 3" key="1">
    <citation type="submission" date="2019-05" db="EMBL/GenBank/DDBJ databases">
        <title>Another draft genome of Portunus trituberculatus and its Hox gene families provides insights of decapod evolution.</title>
        <authorList>
            <person name="Jeong J.-H."/>
            <person name="Song I."/>
            <person name="Kim S."/>
            <person name="Choi T."/>
            <person name="Kim D."/>
            <person name="Ryu S."/>
            <person name="Kim W."/>
        </authorList>
    </citation>
    <scope>NUCLEOTIDE SEQUENCE [LARGE SCALE GENOMIC DNA]</scope>
    <source>
        <tissue evidence="2">Muscle</tissue>
    </source>
</reference>
<dbReference type="EMBL" id="VSRR010076749">
    <property type="protein sequence ID" value="MPC88125.1"/>
    <property type="molecule type" value="Genomic_DNA"/>
</dbReference>
<comment type="caution">
    <text evidence="2">The sequence shown here is derived from an EMBL/GenBank/DDBJ whole genome shotgun (WGS) entry which is preliminary data.</text>
</comment>